<dbReference type="PANTHER" id="PTHR36454:SF1">
    <property type="entry name" value="DUF1015 DOMAIN-CONTAINING PROTEIN"/>
    <property type="match status" value="1"/>
</dbReference>
<dbReference type="EMBL" id="DWYG01000006">
    <property type="protein sequence ID" value="HJB40960.1"/>
    <property type="molecule type" value="Genomic_DNA"/>
</dbReference>
<comment type="caution">
    <text evidence="1">The sequence shown here is derived from an EMBL/GenBank/DDBJ whole genome shotgun (WGS) entry which is preliminary data.</text>
</comment>
<name>A0A9D2M527_9FIRM</name>
<dbReference type="PANTHER" id="PTHR36454">
    <property type="entry name" value="LMO2823 PROTEIN"/>
    <property type="match status" value="1"/>
</dbReference>
<dbReference type="Pfam" id="PF06245">
    <property type="entry name" value="DUF1015"/>
    <property type="match status" value="1"/>
</dbReference>
<accession>A0A9D2M527</accession>
<dbReference type="Proteomes" id="UP000886803">
    <property type="component" value="Unassembled WGS sequence"/>
</dbReference>
<reference evidence="1" key="1">
    <citation type="journal article" date="2021" name="PeerJ">
        <title>Extensive microbial diversity within the chicken gut microbiome revealed by metagenomics and culture.</title>
        <authorList>
            <person name="Gilroy R."/>
            <person name="Ravi A."/>
            <person name="Getino M."/>
            <person name="Pursley I."/>
            <person name="Horton D.L."/>
            <person name="Alikhan N.F."/>
            <person name="Baker D."/>
            <person name="Gharbi K."/>
            <person name="Hall N."/>
            <person name="Watson M."/>
            <person name="Adriaenssens E.M."/>
            <person name="Foster-Nyarko E."/>
            <person name="Jarju S."/>
            <person name="Secka A."/>
            <person name="Antonio M."/>
            <person name="Oren A."/>
            <person name="Chaudhuri R.R."/>
            <person name="La Ragione R."/>
            <person name="Hildebrand F."/>
            <person name="Pallen M.J."/>
        </authorList>
    </citation>
    <scope>NUCLEOTIDE SEQUENCE</scope>
    <source>
        <strain evidence="1">ChiBcec8-13705</strain>
    </source>
</reference>
<proteinExistence type="predicted"/>
<dbReference type="InterPro" id="IPR008323">
    <property type="entry name" value="UCP033563"/>
</dbReference>
<reference evidence="1" key="2">
    <citation type="submission" date="2021-04" db="EMBL/GenBank/DDBJ databases">
        <authorList>
            <person name="Gilroy R."/>
        </authorList>
    </citation>
    <scope>NUCLEOTIDE SEQUENCE</scope>
    <source>
        <strain evidence="1">ChiBcec8-13705</strain>
    </source>
</reference>
<evidence type="ECO:0000313" key="1">
    <source>
        <dbReference type="EMBL" id="HJB40960.1"/>
    </source>
</evidence>
<evidence type="ECO:0000313" key="2">
    <source>
        <dbReference type="Proteomes" id="UP000886803"/>
    </source>
</evidence>
<dbReference type="AlphaFoldDB" id="A0A9D2M527"/>
<sequence>MANCFLPAEILLPPAGTPLDPWACIAVDQFTSEPAYWQRAEARAAHQPSTLHIVLPEAYLDTPEEPARLAEIRATMQAYHESLLTRRVHGYVYVERTLQDGLVRQGLVGMVDLEAYSYTPGEKPAIRPSEQTVVARIPPRLAVRRGALLETPHVMMLADDRDDALIGPVARSKAALPLLYEGELMLGGGHLAGWAVEEPDLIAGIDAALAALGDPETFAARWPAAAGQPPMVLAVGDGNHSLATAKAYWEECKAALPLAAQATHPARYCLAEVCNVHSPAIEIEPIHRVVFGASAAETAAAFAAWGARNGVEKAADAAPAQTFTVADAAGETVVALAASPDPLTVGTVEHFLTDWLSERRDLQLDYIHGAASARALAADPARPAAALLLPPFEKSDLFRGVVLGGVLPRKTFSMGHAEEKRYYNECRSLAGGLPEEE</sequence>
<organism evidence="1 2">
    <name type="scientific">Candidatus Gemmiger avicola</name>
    <dbReference type="NCBI Taxonomy" id="2838605"/>
    <lineage>
        <taxon>Bacteria</taxon>
        <taxon>Bacillati</taxon>
        <taxon>Bacillota</taxon>
        <taxon>Clostridia</taxon>
        <taxon>Eubacteriales</taxon>
        <taxon>Gemmiger</taxon>
    </lineage>
</organism>
<protein>
    <submittedName>
        <fullName evidence="1">DUF1015 domain-containing protein</fullName>
    </submittedName>
</protein>
<gene>
    <name evidence="1" type="ORF">H9945_00510</name>
</gene>